<dbReference type="Pfam" id="PF00806">
    <property type="entry name" value="PUF"/>
    <property type="match status" value="8"/>
</dbReference>
<protein>
    <submittedName>
        <fullName evidence="7">Pumilio isogenyy domain family member 4</fullName>
    </submittedName>
</protein>
<dbReference type="PROSITE" id="PS50302">
    <property type="entry name" value="PUM"/>
    <property type="match status" value="5"/>
</dbReference>
<dbReference type="InterPro" id="IPR033133">
    <property type="entry name" value="PUM-HD"/>
</dbReference>
<dbReference type="AlphaFoldDB" id="A0AAD8JJK1"/>
<organism evidence="7 8">
    <name type="scientific">Heracleum sosnowskyi</name>
    <dbReference type="NCBI Taxonomy" id="360622"/>
    <lineage>
        <taxon>Eukaryota</taxon>
        <taxon>Viridiplantae</taxon>
        <taxon>Streptophyta</taxon>
        <taxon>Embryophyta</taxon>
        <taxon>Tracheophyta</taxon>
        <taxon>Spermatophyta</taxon>
        <taxon>Magnoliopsida</taxon>
        <taxon>eudicotyledons</taxon>
        <taxon>Gunneridae</taxon>
        <taxon>Pentapetalae</taxon>
        <taxon>asterids</taxon>
        <taxon>campanulids</taxon>
        <taxon>Apiales</taxon>
        <taxon>Apiaceae</taxon>
        <taxon>Apioideae</taxon>
        <taxon>apioid superclade</taxon>
        <taxon>Tordylieae</taxon>
        <taxon>Tordyliinae</taxon>
        <taxon>Heracleum</taxon>
    </lineage>
</organism>
<evidence type="ECO:0000256" key="1">
    <source>
        <dbReference type="ARBA" id="ARBA00022737"/>
    </source>
</evidence>
<dbReference type="FunFam" id="1.25.10.10:FF:000237">
    <property type="entry name" value="Pumilio homolog 9"/>
    <property type="match status" value="1"/>
</dbReference>
<dbReference type="EMBL" id="JAUIZM010000001">
    <property type="protein sequence ID" value="KAK1405650.1"/>
    <property type="molecule type" value="Genomic_DNA"/>
</dbReference>
<evidence type="ECO:0000256" key="5">
    <source>
        <dbReference type="PROSITE-ProRule" id="PRU00317"/>
    </source>
</evidence>
<feature type="repeat" description="Pumilio" evidence="5">
    <location>
        <begin position="367"/>
        <end position="402"/>
    </location>
</feature>
<comment type="caution">
    <text evidence="7">The sequence shown here is derived from an EMBL/GenBank/DDBJ whole genome shotgun (WGS) entry which is preliminary data.</text>
</comment>
<dbReference type="SMART" id="SM00025">
    <property type="entry name" value="Pumilio"/>
    <property type="match status" value="8"/>
</dbReference>
<evidence type="ECO:0000256" key="3">
    <source>
        <dbReference type="ARBA" id="ARBA00022884"/>
    </source>
</evidence>
<dbReference type="Proteomes" id="UP001237642">
    <property type="component" value="Unassembled WGS sequence"/>
</dbReference>
<dbReference type="CDD" id="cd07920">
    <property type="entry name" value="Pumilio"/>
    <property type="match status" value="1"/>
</dbReference>
<dbReference type="SUPFAM" id="SSF48371">
    <property type="entry name" value="ARM repeat"/>
    <property type="match status" value="1"/>
</dbReference>
<evidence type="ECO:0000313" key="8">
    <source>
        <dbReference type="Proteomes" id="UP001237642"/>
    </source>
</evidence>
<dbReference type="InterPro" id="IPR033712">
    <property type="entry name" value="Pumilio_RNA-bd"/>
</dbReference>
<evidence type="ECO:0000256" key="2">
    <source>
        <dbReference type="ARBA" id="ARBA00022845"/>
    </source>
</evidence>
<dbReference type="InterPro" id="IPR001313">
    <property type="entry name" value="Pumilio_RNA-bd_rpt"/>
</dbReference>
<sequence>MGPSYQNPLYFSHQTLESAFSSLNILPENSPATPFVPFSGEQLISQRRQVPSSSFNDGVSLQSLRFQEGQMGSGVGPRNQTLGPQGFSVNSAPVSSPAMLYGDRSLAGGSHQLDFLMSKKQSAPHYVDLGGVDDWLPQVRSSLSLNDIWGSIVTLAKDQHFSKILQKKFLDPSPQEVEMILSEILNSIDDLMKNQFGNNFVKKLIGSCNEDQRTMIILSVTKSVFQFISVCCNAHGTRGIQTLMEHVSSPHQVSLLVAAISPSAAILARDTNGHHVIQHCLNHFPNDYNLYILNNIASNCFEVATSKTGCCVMQLCVEKSFGRPRQVLVSEIIASAVHLAEHPFGNYVLQHLLGLKESDITGGIVRQLQGNFVSISCNKYGSNVVEKCMIESSGEQCTRIITELVRSPNASMMLLDPFGNFVIQSALSVTKGYARNVLLQLVRANAPVMRSNLYGRKILSWLEKRKLAR</sequence>
<reference evidence="7" key="2">
    <citation type="submission" date="2023-05" db="EMBL/GenBank/DDBJ databases">
        <authorList>
            <person name="Schelkunov M.I."/>
        </authorList>
    </citation>
    <scope>NUCLEOTIDE SEQUENCE</scope>
    <source>
        <strain evidence="7">Hsosn_3</strain>
        <tissue evidence="7">Leaf</tissue>
    </source>
</reference>
<dbReference type="GO" id="GO:0005737">
    <property type="term" value="C:cytoplasm"/>
    <property type="evidence" value="ECO:0007669"/>
    <property type="project" value="TreeGrafter"/>
</dbReference>
<gene>
    <name evidence="7" type="ORF">POM88_005255</name>
</gene>
<feature type="repeat" description="Pumilio" evidence="5">
    <location>
        <begin position="403"/>
        <end position="440"/>
    </location>
</feature>
<evidence type="ECO:0000259" key="6">
    <source>
        <dbReference type="PROSITE" id="PS50303"/>
    </source>
</evidence>
<dbReference type="GO" id="GO:0003729">
    <property type="term" value="F:mRNA binding"/>
    <property type="evidence" value="ECO:0007669"/>
    <property type="project" value="TreeGrafter"/>
</dbReference>
<comment type="function">
    <text evidence="4">Sequence-specific RNA-binding protein that regulates translation and mRNA stability by binding the 3'-UTR of target mRNAs.</text>
</comment>
<dbReference type="PANTHER" id="PTHR12537">
    <property type="entry name" value="RNA BINDING PROTEIN PUMILIO-RELATED"/>
    <property type="match status" value="1"/>
</dbReference>
<proteinExistence type="predicted"/>
<name>A0AAD8JJK1_9APIA</name>
<dbReference type="Gene3D" id="1.25.10.10">
    <property type="entry name" value="Leucine-rich Repeat Variant"/>
    <property type="match status" value="1"/>
</dbReference>
<reference evidence="7" key="1">
    <citation type="submission" date="2023-02" db="EMBL/GenBank/DDBJ databases">
        <title>Genome of toxic invasive species Heracleum sosnowskyi carries increased number of genes despite the absence of recent whole-genome duplications.</title>
        <authorList>
            <person name="Schelkunov M."/>
            <person name="Shtratnikova V."/>
            <person name="Makarenko M."/>
            <person name="Klepikova A."/>
            <person name="Omelchenko D."/>
            <person name="Novikova G."/>
            <person name="Obukhova E."/>
            <person name="Bogdanov V."/>
            <person name="Penin A."/>
            <person name="Logacheva M."/>
        </authorList>
    </citation>
    <scope>NUCLEOTIDE SEQUENCE</scope>
    <source>
        <strain evidence="7">Hsosn_3</strain>
        <tissue evidence="7">Leaf</tissue>
    </source>
</reference>
<accession>A0AAD8JJK1</accession>
<feature type="repeat" description="Pumilio" evidence="5">
    <location>
        <begin position="331"/>
        <end position="366"/>
    </location>
</feature>
<feature type="repeat" description="Pumilio" evidence="5">
    <location>
        <begin position="183"/>
        <end position="219"/>
    </location>
</feature>
<keyword evidence="8" id="KW-1185">Reference proteome</keyword>
<keyword evidence="3" id="KW-0694">RNA-binding</keyword>
<feature type="repeat" description="Pumilio" evidence="5">
    <location>
        <begin position="259"/>
        <end position="294"/>
    </location>
</feature>
<dbReference type="InterPro" id="IPR011989">
    <property type="entry name" value="ARM-like"/>
</dbReference>
<dbReference type="PANTHER" id="PTHR12537:SF63">
    <property type="entry name" value="PUMILIO HOMOLOG 15"/>
    <property type="match status" value="1"/>
</dbReference>
<evidence type="ECO:0000313" key="7">
    <source>
        <dbReference type="EMBL" id="KAK1405650.1"/>
    </source>
</evidence>
<keyword evidence="2" id="KW-0810">Translation regulation</keyword>
<dbReference type="PROSITE" id="PS50303">
    <property type="entry name" value="PUM_HD"/>
    <property type="match status" value="1"/>
</dbReference>
<feature type="domain" description="PUM-HD" evidence="6">
    <location>
        <begin position="121"/>
        <end position="466"/>
    </location>
</feature>
<dbReference type="InterPro" id="IPR016024">
    <property type="entry name" value="ARM-type_fold"/>
</dbReference>
<keyword evidence="1" id="KW-0677">Repeat</keyword>
<dbReference type="GO" id="GO:0006417">
    <property type="term" value="P:regulation of translation"/>
    <property type="evidence" value="ECO:0007669"/>
    <property type="project" value="UniProtKB-KW"/>
</dbReference>
<evidence type="ECO:0000256" key="4">
    <source>
        <dbReference type="ARBA" id="ARBA00058490"/>
    </source>
</evidence>